<accession>A0ABQ5MWI4</accession>
<dbReference type="RefSeq" id="WP_264796410.1">
    <property type="nucleotide sequence ID" value="NZ_BRVS01000015.1"/>
</dbReference>
<dbReference type="CDD" id="cd01741">
    <property type="entry name" value="GATase1_1"/>
    <property type="match status" value="1"/>
</dbReference>
<organism evidence="2 3">
    <name type="scientific">Arthrobacter mangrovi</name>
    <dbReference type="NCBI Taxonomy" id="2966350"/>
    <lineage>
        <taxon>Bacteria</taxon>
        <taxon>Bacillati</taxon>
        <taxon>Actinomycetota</taxon>
        <taxon>Actinomycetes</taxon>
        <taxon>Micrococcales</taxon>
        <taxon>Micrococcaceae</taxon>
        <taxon>Arthrobacter</taxon>
    </lineage>
</organism>
<evidence type="ECO:0000313" key="3">
    <source>
        <dbReference type="Proteomes" id="UP001209654"/>
    </source>
</evidence>
<proteinExistence type="predicted"/>
<dbReference type="Proteomes" id="UP001209654">
    <property type="component" value="Unassembled WGS sequence"/>
</dbReference>
<dbReference type="Pfam" id="PF00117">
    <property type="entry name" value="GATase"/>
    <property type="match status" value="1"/>
</dbReference>
<evidence type="ECO:0000259" key="1">
    <source>
        <dbReference type="Pfam" id="PF00117"/>
    </source>
</evidence>
<keyword evidence="3" id="KW-1185">Reference proteome</keyword>
<gene>
    <name evidence="2" type="ORF">AHIS1636_27510</name>
</gene>
<dbReference type="InterPro" id="IPR044992">
    <property type="entry name" value="ChyE-like"/>
</dbReference>
<dbReference type="InterPro" id="IPR029062">
    <property type="entry name" value="Class_I_gatase-like"/>
</dbReference>
<dbReference type="EMBL" id="BRVS01000015">
    <property type="protein sequence ID" value="GLB68309.1"/>
    <property type="molecule type" value="Genomic_DNA"/>
</dbReference>
<evidence type="ECO:0000313" key="2">
    <source>
        <dbReference type="EMBL" id="GLB68309.1"/>
    </source>
</evidence>
<dbReference type="SUPFAM" id="SSF52317">
    <property type="entry name" value="Class I glutamine amidotransferase-like"/>
    <property type="match status" value="1"/>
</dbReference>
<dbReference type="Gene3D" id="3.40.50.880">
    <property type="match status" value="1"/>
</dbReference>
<sequence>MNRGGEVVIITHFDDADLLWLDRLIREQELVPRTVRPFGGEPLPQPGDGDTAAVICLGGPHSAYDTAAHPFLLSEETFLRDATEAGVPTLGICLGSQILSRALGGQAMPGTRGLECGFIDVRTVQGTAEASGDPLPDWLCGRFFSFHTDTFLPPAGSELLAVSDQYPQAWRLGSALAIQFHPEISPAGIRQLLSIEEDKLRTYGIDVEAVLAEATASRDTAWAGARQILGGWLTGRITV</sequence>
<protein>
    <submittedName>
        <fullName evidence="2">GMP synthase</fullName>
    </submittedName>
</protein>
<name>A0ABQ5MWI4_9MICC</name>
<feature type="domain" description="Glutamine amidotransferase" evidence="1">
    <location>
        <begin position="51"/>
        <end position="186"/>
    </location>
</feature>
<dbReference type="InterPro" id="IPR017926">
    <property type="entry name" value="GATASE"/>
</dbReference>
<dbReference type="PANTHER" id="PTHR42695">
    <property type="entry name" value="GLUTAMINE AMIDOTRANSFERASE YLR126C-RELATED"/>
    <property type="match status" value="1"/>
</dbReference>
<comment type="caution">
    <text evidence="2">The sequence shown here is derived from an EMBL/GenBank/DDBJ whole genome shotgun (WGS) entry which is preliminary data.</text>
</comment>
<dbReference type="PANTHER" id="PTHR42695:SF5">
    <property type="entry name" value="GLUTAMINE AMIDOTRANSFERASE YLR126C-RELATED"/>
    <property type="match status" value="1"/>
</dbReference>
<dbReference type="PROSITE" id="PS51273">
    <property type="entry name" value="GATASE_TYPE_1"/>
    <property type="match status" value="1"/>
</dbReference>
<reference evidence="2 3" key="1">
    <citation type="journal article" date="2023" name="Int. J. Syst. Evol. Microbiol.">
        <title>Arthrobacter mangrovi sp. nov., an actinobacterium isolated from the rhizosphere of a mangrove.</title>
        <authorList>
            <person name="Hamada M."/>
            <person name="Saitou S."/>
            <person name="Enomoto N."/>
            <person name="Nanri K."/>
            <person name="Hidaka K."/>
            <person name="Miura T."/>
            <person name="Tamura T."/>
        </authorList>
    </citation>
    <scope>NUCLEOTIDE SEQUENCE [LARGE SCALE GENOMIC DNA]</scope>
    <source>
        <strain evidence="2 3">NBRC 112813</strain>
    </source>
</reference>